<proteinExistence type="predicted"/>
<dbReference type="EMBL" id="JXTB01000216">
    <property type="protein sequence ID" value="PON52663.1"/>
    <property type="molecule type" value="Genomic_DNA"/>
</dbReference>
<keyword evidence="3" id="KW-1185">Reference proteome</keyword>
<dbReference type="OrthoDB" id="1194593at2759"/>
<organism evidence="2 3">
    <name type="scientific">Parasponia andersonii</name>
    <name type="common">Sponia andersonii</name>
    <dbReference type="NCBI Taxonomy" id="3476"/>
    <lineage>
        <taxon>Eukaryota</taxon>
        <taxon>Viridiplantae</taxon>
        <taxon>Streptophyta</taxon>
        <taxon>Embryophyta</taxon>
        <taxon>Tracheophyta</taxon>
        <taxon>Spermatophyta</taxon>
        <taxon>Magnoliopsida</taxon>
        <taxon>eudicotyledons</taxon>
        <taxon>Gunneridae</taxon>
        <taxon>Pentapetalae</taxon>
        <taxon>rosids</taxon>
        <taxon>fabids</taxon>
        <taxon>Rosales</taxon>
        <taxon>Cannabaceae</taxon>
        <taxon>Parasponia</taxon>
    </lineage>
</organism>
<feature type="non-terminal residue" evidence="2">
    <location>
        <position position="208"/>
    </location>
</feature>
<feature type="compositionally biased region" description="Basic and acidic residues" evidence="1">
    <location>
        <begin position="70"/>
        <end position="87"/>
    </location>
</feature>
<feature type="compositionally biased region" description="Basic and acidic residues" evidence="1">
    <location>
        <begin position="32"/>
        <end position="55"/>
    </location>
</feature>
<accession>A0A2P5BV50</accession>
<dbReference type="Proteomes" id="UP000237105">
    <property type="component" value="Unassembled WGS sequence"/>
</dbReference>
<protein>
    <recommendedName>
        <fullName evidence="4">Reverse transcriptase domain-containing protein</fullName>
    </recommendedName>
</protein>
<evidence type="ECO:0000313" key="2">
    <source>
        <dbReference type="EMBL" id="PON52663.1"/>
    </source>
</evidence>
<gene>
    <name evidence="2" type="ORF">PanWU01x14_207730</name>
</gene>
<dbReference type="AlphaFoldDB" id="A0A2P5BV50"/>
<dbReference type="PANTHER" id="PTHR33223">
    <property type="entry name" value="CCHC-TYPE DOMAIN-CONTAINING PROTEIN"/>
    <property type="match status" value="1"/>
</dbReference>
<feature type="region of interest" description="Disordered" evidence="1">
    <location>
        <begin position="170"/>
        <end position="208"/>
    </location>
</feature>
<reference evidence="3" key="1">
    <citation type="submission" date="2016-06" db="EMBL/GenBank/DDBJ databases">
        <title>Parallel loss of symbiosis genes in relatives of nitrogen-fixing non-legume Parasponia.</title>
        <authorList>
            <person name="Van Velzen R."/>
            <person name="Holmer R."/>
            <person name="Bu F."/>
            <person name="Rutten L."/>
            <person name="Van Zeijl A."/>
            <person name="Liu W."/>
            <person name="Santuari L."/>
            <person name="Cao Q."/>
            <person name="Sharma T."/>
            <person name="Shen D."/>
            <person name="Roswanjaya Y."/>
            <person name="Wardhani T."/>
            <person name="Kalhor M.S."/>
            <person name="Jansen J."/>
            <person name="Van den Hoogen J."/>
            <person name="Gungor B."/>
            <person name="Hartog M."/>
            <person name="Hontelez J."/>
            <person name="Verver J."/>
            <person name="Yang W.-C."/>
            <person name="Schijlen E."/>
            <person name="Repin R."/>
            <person name="Schilthuizen M."/>
            <person name="Schranz E."/>
            <person name="Heidstra R."/>
            <person name="Miyata K."/>
            <person name="Fedorova E."/>
            <person name="Kohlen W."/>
            <person name="Bisseling T."/>
            <person name="Smit S."/>
            <person name="Geurts R."/>
        </authorList>
    </citation>
    <scope>NUCLEOTIDE SEQUENCE [LARGE SCALE GENOMIC DNA]</scope>
    <source>
        <strain evidence="3">cv. WU1-14</strain>
    </source>
</reference>
<sequence>MAGVRPEPKLWEELLEQECRTLEDFYRRVGRHLRLESSHENLQKTKKEGRKDATKDAVITNNNGNKKNKRDNEQPKENQPRPKRQEISRAPMRFNNHTELNAPIDHIYAITNQKERLCQPEPMKQDRTKRDPNKFSRYHNDIGHDTNNCFALKDEIERLIREGRLRQYTRQNDERREEDQQRPLEIQREVRTIFGGPHVGGDSKRAQD</sequence>
<dbReference type="PANTHER" id="PTHR33223:SF10">
    <property type="entry name" value="AMINOTRANSFERASE-LIKE PLANT MOBILE DOMAIN-CONTAINING PROTEIN"/>
    <property type="match status" value="1"/>
</dbReference>
<name>A0A2P5BV50_PARAD</name>
<evidence type="ECO:0000313" key="3">
    <source>
        <dbReference type="Proteomes" id="UP000237105"/>
    </source>
</evidence>
<feature type="compositionally biased region" description="Basic and acidic residues" evidence="1">
    <location>
        <begin position="170"/>
        <end position="191"/>
    </location>
</feature>
<comment type="caution">
    <text evidence="2">The sequence shown here is derived from an EMBL/GenBank/DDBJ whole genome shotgun (WGS) entry which is preliminary data.</text>
</comment>
<evidence type="ECO:0008006" key="4">
    <source>
        <dbReference type="Google" id="ProtNLM"/>
    </source>
</evidence>
<evidence type="ECO:0000256" key="1">
    <source>
        <dbReference type="SAM" id="MobiDB-lite"/>
    </source>
</evidence>
<feature type="region of interest" description="Disordered" evidence="1">
    <location>
        <begin position="32"/>
        <end position="96"/>
    </location>
</feature>